<dbReference type="AlphaFoldDB" id="A0AAD6WYS4"/>
<name>A0AAD6WYS4_9AGAR</name>
<reference evidence="1" key="1">
    <citation type="submission" date="2023-03" db="EMBL/GenBank/DDBJ databases">
        <title>Massive genome expansion in bonnet fungi (Mycena s.s.) driven by repeated elements and novel gene families across ecological guilds.</title>
        <authorList>
            <consortium name="Lawrence Berkeley National Laboratory"/>
            <person name="Harder C.B."/>
            <person name="Miyauchi S."/>
            <person name="Viragh M."/>
            <person name="Kuo A."/>
            <person name="Thoen E."/>
            <person name="Andreopoulos B."/>
            <person name="Lu D."/>
            <person name="Skrede I."/>
            <person name="Drula E."/>
            <person name="Henrissat B."/>
            <person name="Morin E."/>
            <person name="Kohler A."/>
            <person name="Barry K."/>
            <person name="LaButti K."/>
            <person name="Morin E."/>
            <person name="Salamov A."/>
            <person name="Lipzen A."/>
            <person name="Mereny Z."/>
            <person name="Hegedus B."/>
            <person name="Baldrian P."/>
            <person name="Stursova M."/>
            <person name="Weitz H."/>
            <person name="Taylor A."/>
            <person name="Grigoriev I.V."/>
            <person name="Nagy L.G."/>
            <person name="Martin F."/>
            <person name="Kauserud H."/>
        </authorList>
    </citation>
    <scope>NUCLEOTIDE SEQUENCE</scope>
    <source>
        <strain evidence="1">CBHHK200</strain>
    </source>
</reference>
<evidence type="ECO:0000313" key="1">
    <source>
        <dbReference type="EMBL" id="KAJ7028431.1"/>
    </source>
</evidence>
<organism evidence="1 2">
    <name type="scientific">Mycena alexandri</name>
    <dbReference type="NCBI Taxonomy" id="1745969"/>
    <lineage>
        <taxon>Eukaryota</taxon>
        <taxon>Fungi</taxon>
        <taxon>Dikarya</taxon>
        <taxon>Basidiomycota</taxon>
        <taxon>Agaricomycotina</taxon>
        <taxon>Agaricomycetes</taxon>
        <taxon>Agaricomycetidae</taxon>
        <taxon>Agaricales</taxon>
        <taxon>Marasmiineae</taxon>
        <taxon>Mycenaceae</taxon>
        <taxon>Mycena</taxon>
    </lineage>
</organism>
<dbReference type="Gene3D" id="3.80.10.10">
    <property type="entry name" value="Ribonuclease Inhibitor"/>
    <property type="match status" value="1"/>
</dbReference>
<protein>
    <submittedName>
        <fullName evidence="1">Uncharacterized protein</fullName>
    </submittedName>
</protein>
<gene>
    <name evidence="1" type="ORF">C8F04DRAFT_64422</name>
</gene>
<dbReference type="InterPro" id="IPR032675">
    <property type="entry name" value="LRR_dom_sf"/>
</dbReference>
<dbReference type="SUPFAM" id="SSF52047">
    <property type="entry name" value="RNI-like"/>
    <property type="match status" value="1"/>
</dbReference>
<dbReference type="Proteomes" id="UP001218188">
    <property type="component" value="Unassembled WGS sequence"/>
</dbReference>
<proteinExistence type="predicted"/>
<evidence type="ECO:0000313" key="2">
    <source>
        <dbReference type="Proteomes" id="UP001218188"/>
    </source>
</evidence>
<keyword evidence="2" id="KW-1185">Reference proteome</keyword>
<dbReference type="EMBL" id="JARJCM010000112">
    <property type="protein sequence ID" value="KAJ7028431.1"/>
    <property type="molecule type" value="Genomic_DNA"/>
</dbReference>
<sequence>MPLINMNKGGLCRTTELLTLPHLRHVRLGNPNSDGSEEVNTATILRRLTLPALETLFLSTLDIPDDDFTSFLVRSSPPLQSLYISMIEDELTGMDFLHFIPGLNDFTLRFRYYSDREIPMLETIASGRSLPKLRHFTIRDWLLYDRDQESMIDALSSRHTHTLDSEQLESFRLILLGRPKDDLILAWRELAKDRGMNIHVGSLEENYIQNISLIRLHVSLISFGPCK</sequence>
<accession>A0AAD6WYS4</accession>
<comment type="caution">
    <text evidence="1">The sequence shown here is derived from an EMBL/GenBank/DDBJ whole genome shotgun (WGS) entry which is preliminary data.</text>
</comment>